<gene>
    <name evidence="8" type="ORF">JBF11_03905</name>
</gene>
<dbReference type="InterPro" id="IPR005911">
    <property type="entry name" value="YhcC-like"/>
</dbReference>
<dbReference type="InterPro" id="IPR023404">
    <property type="entry name" value="rSAM_horseshoe"/>
</dbReference>
<feature type="domain" description="Radical SAM core" evidence="7">
    <location>
        <begin position="17"/>
        <end position="266"/>
    </location>
</feature>
<dbReference type="SMART" id="SM00729">
    <property type="entry name" value="Elp3"/>
    <property type="match status" value="1"/>
</dbReference>
<evidence type="ECO:0000256" key="3">
    <source>
        <dbReference type="ARBA" id="ARBA00022691"/>
    </source>
</evidence>
<keyword evidence="9" id="KW-1185">Reference proteome</keyword>
<evidence type="ECO:0000256" key="1">
    <source>
        <dbReference type="ARBA" id="ARBA00001966"/>
    </source>
</evidence>
<dbReference type="InterPro" id="IPR032432">
    <property type="entry name" value="Radical_SAM_C"/>
</dbReference>
<dbReference type="SFLD" id="SFLDS00029">
    <property type="entry name" value="Radical_SAM"/>
    <property type="match status" value="1"/>
</dbReference>
<dbReference type="SFLD" id="SFLDG01091">
    <property type="entry name" value="uncharacterized_CHP01210-like"/>
    <property type="match status" value="1"/>
</dbReference>
<accession>A0ABY5Y2Q5</accession>
<dbReference type="InterPro" id="IPR006638">
    <property type="entry name" value="Elp3/MiaA/NifB-like_rSAM"/>
</dbReference>
<dbReference type="EMBL" id="CP065938">
    <property type="protein sequence ID" value="UWX06465.1"/>
    <property type="molecule type" value="Genomic_DNA"/>
</dbReference>
<dbReference type="SUPFAM" id="SSF102114">
    <property type="entry name" value="Radical SAM enzymes"/>
    <property type="match status" value="1"/>
</dbReference>
<evidence type="ECO:0000256" key="2">
    <source>
        <dbReference type="ARBA" id="ARBA00022485"/>
    </source>
</evidence>
<keyword evidence="2" id="KW-0004">4Fe-4S</keyword>
<protein>
    <submittedName>
        <fullName evidence="8">TIGR01212 family radical SAM protein</fullName>
    </submittedName>
</protein>
<dbReference type="InterPro" id="IPR007197">
    <property type="entry name" value="rSAM"/>
</dbReference>
<evidence type="ECO:0000259" key="7">
    <source>
        <dbReference type="PROSITE" id="PS51918"/>
    </source>
</evidence>
<dbReference type="RefSeq" id="WP_334316075.1">
    <property type="nucleotide sequence ID" value="NZ_CP065938.1"/>
</dbReference>
<dbReference type="PANTHER" id="PTHR11135:SF1">
    <property type="entry name" value="PROTEIN YHCC"/>
    <property type="match status" value="1"/>
</dbReference>
<name>A0ABY5Y2Q5_9BACT</name>
<evidence type="ECO:0000256" key="6">
    <source>
        <dbReference type="ARBA" id="ARBA00023014"/>
    </source>
</evidence>
<evidence type="ECO:0000256" key="4">
    <source>
        <dbReference type="ARBA" id="ARBA00022723"/>
    </source>
</evidence>
<keyword evidence="3" id="KW-0949">S-adenosyl-L-methionine</keyword>
<dbReference type="CDD" id="cd01335">
    <property type="entry name" value="Radical_SAM"/>
    <property type="match status" value="1"/>
</dbReference>
<dbReference type="Pfam" id="PF04055">
    <property type="entry name" value="Radical_SAM"/>
    <property type="match status" value="1"/>
</dbReference>
<keyword evidence="4" id="KW-0479">Metal-binding</keyword>
<organism evidence="8 9">
    <name type="scientific">Taurinivorans muris</name>
    <dbReference type="NCBI Taxonomy" id="2787751"/>
    <lineage>
        <taxon>Bacteria</taxon>
        <taxon>Pseudomonadati</taxon>
        <taxon>Thermodesulfobacteriota</taxon>
        <taxon>Desulfovibrionia</taxon>
        <taxon>Desulfovibrionales</taxon>
        <taxon>Desulfovibrionaceae</taxon>
        <taxon>Taurinivorans</taxon>
    </lineage>
</organism>
<dbReference type="InterPro" id="IPR058240">
    <property type="entry name" value="rSAM_sf"/>
</dbReference>
<dbReference type="PROSITE" id="PS51918">
    <property type="entry name" value="RADICAL_SAM"/>
    <property type="match status" value="1"/>
</dbReference>
<keyword evidence="6" id="KW-0411">Iron-sulfur</keyword>
<dbReference type="PANTHER" id="PTHR11135">
    <property type="entry name" value="HISTONE ACETYLTRANSFERASE-RELATED"/>
    <property type="match status" value="1"/>
</dbReference>
<proteinExistence type="predicted"/>
<evidence type="ECO:0000313" key="9">
    <source>
        <dbReference type="Proteomes" id="UP001058120"/>
    </source>
</evidence>
<dbReference type="InterPro" id="IPR039661">
    <property type="entry name" value="ELP3"/>
</dbReference>
<dbReference type="SFLD" id="SFLDG01082">
    <property type="entry name" value="B12-binding_domain_containing"/>
    <property type="match status" value="1"/>
</dbReference>
<evidence type="ECO:0000256" key="5">
    <source>
        <dbReference type="ARBA" id="ARBA00023004"/>
    </source>
</evidence>
<evidence type="ECO:0000313" key="8">
    <source>
        <dbReference type="EMBL" id="UWX06465.1"/>
    </source>
</evidence>
<reference evidence="8" key="1">
    <citation type="submission" date="2020-12" db="EMBL/GenBank/DDBJ databases">
        <title>Taurinivorans muris gen. nov., sp. nov., fundamental and realized metabolic niche of a ubiquitous sulfidogenic bacterium in the murine intestine.</title>
        <authorList>
            <person name="Ye H."/>
            <person name="Hanson B.T."/>
            <person name="Loy A."/>
        </authorList>
    </citation>
    <scope>NUCLEOTIDE SEQUENCE</scope>
    <source>
        <strain evidence="8">LT0009</strain>
    </source>
</reference>
<comment type="cofactor">
    <cofactor evidence="1">
        <name>[4Fe-4S] cluster</name>
        <dbReference type="ChEBI" id="CHEBI:49883"/>
    </cofactor>
</comment>
<keyword evidence="5" id="KW-0408">Iron</keyword>
<sequence>MKSHYLYYSFDAWLKNRHKAKVQKISLDAHAGCPNRDGTIQYGGCTFCNADGSGSGLMQKGLSLTKQWEYWLNKFSKSDRLKNTKNFLAYMQSYSNTYGCLEKLEKMTTELASLEKCAGFSIGTRPDCIDEEKLRLLASLPFQTKWIEFGIQSMHDETLKRIRRGHSVQCSVDAITRSRKYNLNVCVHLMAGLPDETKEDFLDTVREVCKLPVQGIKLHGLYVCKNTQLAKDYRANAYTPMEQEDYIRLICDALCIIPSNIAIHRLTADCHDEELIAPEWAKLKGHIVRGIEGLLFHEGKWQGCKNDVPFENPYTALYKKLERL</sequence>
<dbReference type="Proteomes" id="UP001058120">
    <property type="component" value="Chromosome"/>
</dbReference>
<dbReference type="Pfam" id="PF16199">
    <property type="entry name" value="Radical_SAM_C"/>
    <property type="match status" value="1"/>
</dbReference>
<dbReference type="Gene3D" id="3.80.30.20">
    <property type="entry name" value="tm_1862 like domain"/>
    <property type="match status" value="1"/>
</dbReference>
<dbReference type="NCBIfam" id="TIGR01212">
    <property type="entry name" value="TIGR01212 family radical SAM protein"/>
    <property type="match status" value="1"/>
</dbReference>
<dbReference type="SFLD" id="SFLDG01086">
    <property type="entry name" value="elongater_protein-like"/>
    <property type="match status" value="1"/>
</dbReference>